<protein>
    <submittedName>
        <fullName evidence="2">Uncharacterized protein</fullName>
    </submittedName>
</protein>
<feature type="region of interest" description="Disordered" evidence="1">
    <location>
        <begin position="135"/>
        <end position="169"/>
    </location>
</feature>
<feature type="non-terminal residue" evidence="2">
    <location>
        <position position="169"/>
    </location>
</feature>
<reference evidence="2 3" key="1">
    <citation type="journal article" date="2023" name="Commun. Biol.">
        <title>Genome analysis of Parmales, the sister group of diatoms, reveals the evolutionary specialization of diatoms from phago-mixotrophs to photoautotrophs.</title>
        <authorList>
            <person name="Ban H."/>
            <person name="Sato S."/>
            <person name="Yoshikawa S."/>
            <person name="Yamada K."/>
            <person name="Nakamura Y."/>
            <person name="Ichinomiya M."/>
            <person name="Sato N."/>
            <person name="Blanc-Mathieu R."/>
            <person name="Endo H."/>
            <person name="Kuwata A."/>
            <person name="Ogata H."/>
        </authorList>
    </citation>
    <scope>NUCLEOTIDE SEQUENCE [LARGE SCALE GENOMIC DNA]</scope>
</reference>
<feature type="region of interest" description="Disordered" evidence="1">
    <location>
        <begin position="1"/>
        <end position="109"/>
    </location>
</feature>
<feature type="compositionally biased region" description="Low complexity" evidence="1">
    <location>
        <begin position="83"/>
        <end position="95"/>
    </location>
</feature>
<keyword evidence="3" id="KW-1185">Reference proteome</keyword>
<feature type="compositionally biased region" description="Low complexity" evidence="1">
    <location>
        <begin position="32"/>
        <end position="47"/>
    </location>
</feature>
<evidence type="ECO:0000256" key="1">
    <source>
        <dbReference type="SAM" id="MobiDB-lite"/>
    </source>
</evidence>
<gene>
    <name evidence="2" type="ORF">TeGR_g12647</name>
</gene>
<organism evidence="2 3">
    <name type="scientific">Tetraparma gracilis</name>
    <dbReference type="NCBI Taxonomy" id="2962635"/>
    <lineage>
        <taxon>Eukaryota</taxon>
        <taxon>Sar</taxon>
        <taxon>Stramenopiles</taxon>
        <taxon>Ochrophyta</taxon>
        <taxon>Bolidophyceae</taxon>
        <taxon>Parmales</taxon>
        <taxon>Triparmaceae</taxon>
        <taxon>Tetraparma</taxon>
    </lineage>
</organism>
<feature type="compositionally biased region" description="Polar residues" evidence="1">
    <location>
        <begin position="156"/>
        <end position="169"/>
    </location>
</feature>
<accession>A0ABQ6MDD2</accession>
<evidence type="ECO:0000313" key="2">
    <source>
        <dbReference type="EMBL" id="GMI24225.1"/>
    </source>
</evidence>
<dbReference type="Proteomes" id="UP001165060">
    <property type="component" value="Unassembled WGS sequence"/>
</dbReference>
<comment type="caution">
    <text evidence="2">The sequence shown here is derived from an EMBL/GenBank/DDBJ whole genome shotgun (WGS) entry which is preliminary data.</text>
</comment>
<dbReference type="EMBL" id="BRYB01001373">
    <property type="protein sequence ID" value="GMI24225.1"/>
    <property type="molecule type" value="Genomic_DNA"/>
</dbReference>
<name>A0ABQ6MDD2_9STRA</name>
<evidence type="ECO:0000313" key="3">
    <source>
        <dbReference type="Proteomes" id="UP001165060"/>
    </source>
</evidence>
<proteinExistence type="predicted"/>
<sequence length="169" mass="17600">MKRSLPASAKSSPTKKPAYRSNLGGVASAWVPPSSGSGPTSGLWPSSIKGGPAFHPSPLPIPLPGARTSASPDASHPDPSKVAAARRGAHAARVAQARRNRYPGPPNRQEYARYDLIRAEKMAKNAAFLESMGLSGNGQKVNMKADNAKKKAKAARSNTNLPSPLSSAP</sequence>